<evidence type="ECO:0000259" key="2">
    <source>
        <dbReference type="Pfam" id="PF00561"/>
    </source>
</evidence>
<sequence>MPHVSVDGLDLNFALDGPVEAPVIAFSNSLGASLAMWEPQVAALSDRFRCLRYDTRGHGGSASPDRPATIDDLAGDLRGILDALGMVRAHLVGLSLGGMTAQAFAAASPERVDRLVLMATAAQLGPPSTWDERAATARRDGMGALVEGVLARWFTPAFADDPRLARVRAEILATDPAGYARACGAIRDMDLRDRLPAIQAPTLIIAGAEDPATPPSLAEILHASIAGSELFVVPDAAHLLNIEAADAVNRLLLDHLGGARPSQHPQG</sequence>
<dbReference type="InterPro" id="IPR029058">
    <property type="entry name" value="AB_hydrolase_fold"/>
</dbReference>
<name>A0A6L3SZ29_9HYPH</name>
<dbReference type="EMBL" id="VZZK01000013">
    <property type="protein sequence ID" value="KAB1078575.1"/>
    <property type="molecule type" value="Genomic_DNA"/>
</dbReference>
<reference evidence="3 4" key="1">
    <citation type="submission" date="2019-09" db="EMBL/GenBank/DDBJ databases">
        <title>YIM 48816 draft genome.</title>
        <authorList>
            <person name="Jiang L."/>
        </authorList>
    </citation>
    <scope>NUCLEOTIDE SEQUENCE [LARGE SCALE GENOMIC DNA]</scope>
    <source>
        <strain evidence="3 4">YIM 48816</strain>
    </source>
</reference>
<proteinExistence type="predicted"/>
<dbReference type="RefSeq" id="WP_151000888.1">
    <property type="nucleotide sequence ID" value="NZ_BPQY01000142.1"/>
</dbReference>
<dbReference type="AlphaFoldDB" id="A0A6L3SZ29"/>
<dbReference type="InterPro" id="IPR000073">
    <property type="entry name" value="AB_hydrolase_1"/>
</dbReference>
<evidence type="ECO:0000256" key="1">
    <source>
        <dbReference type="ARBA" id="ARBA00022801"/>
    </source>
</evidence>
<dbReference type="GO" id="GO:0042952">
    <property type="term" value="P:beta-ketoadipate pathway"/>
    <property type="evidence" value="ECO:0007669"/>
    <property type="project" value="InterPro"/>
</dbReference>
<keyword evidence="1 3" id="KW-0378">Hydrolase</keyword>
<dbReference type="SUPFAM" id="SSF53474">
    <property type="entry name" value="alpha/beta-Hydrolases"/>
    <property type="match status" value="1"/>
</dbReference>
<dbReference type="Proteomes" id="UP000474159">
    <property type="component" value="Unassembled WGS sequence"/>
</dbReference>
<dbReference type="PANTHER" id="PTHR43798">
    <property type="entry name" value="MONOACYLGLYCEROL LIPASE"/>
    <property type="match status" value="1"/>
</dbReference>
<dbReference type="Gene3D" id="3.40.50.1820">
    <property type="entry name" value="alpha/beta hydrolase"/>
    <property type="match status" value="1"/>
</dbReference>
<dbReference type="OrthoDB" id="9793083at2"/>
<organism evidence="3 4">
    <name type="scientific">Methylobacterium soli</name>
    <dbReference type="NCBI Taxonomy" id="553447"/>
    <lineage>
        <taxon>Bacteria</taxon>
        <taxon>Pseudomonadati</taxon>
        <taxon>Pseudomonadota</taxon>
        <taxon>Alphaproteobacteria</taxon>
        <taxon>Hyphomicrobiales</taxon>
        <taxon>Methylobacteriaceae</taxon>
        <taxon>Methylobacterium</taxon>
    </lineage>
</organism>
<keyword evidence="4" id="KW-1185">Reference proteome</keyword>
<dbReference type="GO" id="GO:0016020">
    <property type="term" value="C:membrane"/>
    <property type="evidence" value="ECO:0007669"/>
    <property type="project" value="TreeGrafter"/>
</dbReference>
<dbReference type="PANTHER" id="PTHR43798:SF31">
    <property type="entry name" value="AB HYDROLASE SUPERFAMILY PROTEIN YCLE"/>
    <property type="match status" value="1"/>
</dbReference>
<evidence type="ECO:0000313" key="3">
    <source>
        <dbReference type="EMBL" id="KAB1078575.1"/>
    </source>
</evidence>
<comment type="caution">
    <text evidence="3">The sequence shown here is derived from an EMBL/GenBank/DDBJ whole genome shotgun (WGS) entry which is preliminary data.</text>
</comment>
<accession>A0A6L3SZ29</accession>
<dbReference type="PRINTS" id="PR00111">
    <property type="entry name" value="ABHYDROLASE"/>
</dbReference>
<dbReference type="Pfam" id="PF00561">
    <property type="entry name" value="Abhydrolase_1"/>
    <property type="match status" value="1"/>
</dbReference>
<dbReference type="InterPro" id="IPR050266">
    <property type="entry name" value="AB_hydrolase_sf"/>
</dbReference>
<dbReference type="EC" id="3.1.1.24" evidence="3"/>
<evidence type="ECO:0000313" key="4">
    <source>
        <dbReference type="Proteomes" id="UP000474159"/>
    </source>
</evidence>
<gene>
    <name evidence="3" type="primary">pcaD</name>
    <name evidence="3" type="ORF">F6X53_14360</name>
</gene>
<dbReference type="InterPro" id="IPR026968">
    <property type="entry name" value="PcaD/CatD"/>
</dbReference>
<protein>
    <submittedName>
        <fullName evidence="3">3-oxoadipate enol-lactonase</fullName>
        <ecNumber evidence="3">3.1.1.24</ecNumber>
    </submittedName>
</protein>
<dbReference type="GO" id="GO:0047570">
    <property type="term" value="F:3-oxoadipate enol-lactonase activity"/>
    <property type="evidence" value="ECO:0007669"/>
    <property type="project" value="UniProtKB-EC"/>
</dbReference>
<dbReference type="NCBIfam" id="TIGR02427">
    <property type="entry name" value="protocat_pcaD"/>
    <property type="match status" value="1"/>
</dbReference>
<feature type="domain" description="AB hydrolase-1" evidence="2">
    <location>
        <begin position="28"/>
        <end position="244"/>
    </location>
</feature>